<keyword evidence="7" id="KW-1185">Reference proteome</keyword>
<protein>
    <recommendedName>
        <fullName evidence="5">BHLH domain-containing protein</fullName>
    </recommendedName>
</protein>
<evidence type="ECO:0000256" key="4">
    <source>
        <dbReference type="SAM" id="MobiDB-lite"/>
    </source>
</evidence>
<feature type="region of interest" description="Disordered" evidence="4">
    <location>
        <begin position="289"/>
        <end position="419"/>
    </location>
</feature>
<sequence length="419" mass="42746">MASTSDHQLHHHHHHHNIDHEHIDDSHMQIDGPQESSSLSGAAAAAAAAAAVAAASASNHDPQGAEAAADDEQGAGNHLFHTTADGEQEYAAEHHSEAGPSQTQDAEGLGAHGSSEASVSAMAAAAAAAAAAAVANNNPGPASVQPQPHFSSAPVSNSGASPSSSALPPASSAAPGSIPFDTNAFDDTPQHSLSHHQHSLQDGRQKDSPYSRTPELKVSHKLAERKRRKEMKDLFEDLRDQLPVERGPKTSKWEILSKATEHIQTLTRQRDELFRELTAFRANISSSLQASHTTSALPAPPPLPLPDTAAQNKTPTPSGAVGAAATTPAPADTSLVSGPTGNTSTGSVDSPAPPAAASLQPPTAFSPSAPSSSAAFSNTPPPRALGHGPDPISNFVAITGGTSPGAGSSSARGGRRRRA</sequence>
<evidence type="ECO:0000256" key="2">
    <source>
        <dbReference type="ARBA" id="ARBA00023242"/>
    </source>
</evidence>
<organism evidence="6 7">
    <name type="scientific">Tilletia horrida</name>
    <dbReference type="NCBI Taxonomy" id="155126"/>
    <lineage>
        <taxon>Eukaryota</taxon>
        <taxon>Fungi</taxon>
        <taxon>Dikarya</taxon>
        <taxon>Basidiomycota</taxon>
        <taxon>Ustilaginomycotina</taxon>
        <taxon>Exobasidiomycetes</taxon>
        <taxon>Tilletiales</taxon>
        <taxon>Tilletiaceae</taxon>
        <taxon>Tilletia</taxon>
    </lineage>
</organism>
<keyword evidence="2" id="KW-0539">Nucleus</keyword>
<evidence type="ECO:0000256" key="1">
    <source>
        <dbReference type="ARBA" id="ARBA00023125"/>
    </source>
</evidence>
<dbReference type="AlphaFoldDB" id="A0AAN6GUB0"/>
<feature type="compositionally biased region" description="Low complexity" evidence="4">
    <location>
        <begin position="355"/>
        <end position="378"/>
    </location>
</feature>
<dbReference type="Pfam" id="PF00010">
    <property type="entry name" value="HLH"/>
    <property type="match status" value="1"/>
</dbReference>
<feature type="compositionally biased region" description="Low complexity" evidence="4">
    <location>
        <begin position="151"/>
        <end position="179"/>
    </location>
</feature>
<feature type="domain" description="BHLH" evidence="5">
    <location>
        <begin position="215"/>
        <end position="266"/>
    </location>
</feature>
<name>A0AAN6GUB0_9BASI</name>
<dbReference type="PANTHER" id="PTHR10328">
    <property type="entry name" value="PROTEIN MAX MYC-ASSOCIATED FACTOR X"/>
    <property type="match status" value="1"/>
</dbReference>
<dbReference type="GO" id="GO:0090575">
    <property type="term" value="C:RNA polymerase II transcription regulator complex"/>
    <property type="evidence" value="ECO:0007669"/>
    <property type="project" value="TreeGrafter"/>
</dbReference>
<accession>A0AAN6GUB0</accession>
<feature type="compositionally biased region" description="Low complexity" evidence="4">
    <location>
        <begin position="36"/>
        <end position="58"/>
    </location>
</feature>
<dbReference type="InterPro" id="IPR036638">
    <property type="entry name" value="HLH_DNA-bd_sf"/>
</dbReference>
<dbReference type="GO" id="GO:0003677">
    <property type="term" value="F:DNA binding"/>
    <property type="evidence" value="ECO:0007669"/>
    <property type="project" value="UniProtKB-KW"/>
</dbReference>
<feature type="region of interest" description="Disordered" evidence="4">
    <location>
        <begin position="89"/>
        <end position="115"/>
    </location>
</feature>
<dbReference type="SUPFAM" id="SSF47459">
    <property type="entry name" value="HLH, helix-loop-helix DNA-binding domain"/>
    <property type="match status" value="1"/>
</dbReference>
<dbReference type="Proteomes" id="UP001176517">
    <property type="component" value="Unassembled WGS sequence"/>
</dbReference>
<dbReference type="GO" id="GO:0045944">
    <property type="term" value="P:positive regulation of transcription by RNA polymerase II"/>
    <property type="evidence" value="ECO:0007669"/>
    <property type="project" value="TreeGrafter"/>
</dbReference>
<feature type="region of interest" description="Disordered" evidence="4">
    <location>
        <begin position="1"/>
        <end position="71"/>
    </location>
</feature>
<evidence type="ECO:0000313" key="7">
    <source>
        <dbReference type="Proteomes" id="UP001176517"/>
    </source>
</evidence>
<dbReference type="PANTHER" id="PTHR10328:SF15">
    <property type="entry name" value="BHLH TRANSCRIPTION FACTOR"/>
    <property type="match status" value="1"/>
</dbReference>
<evidence type="ECO:0000259" key="5">
    <source>
        <dbReference type="PROSITE" id="PS50888"/>
    </source>
</evidence>
<dbReference type="PROSITE" id="PS50888">
    <property type="entry name" value="BHLH"/>
    <property type="match status" value="1"/>
</dbReference>
<feature type="compositionally biased region" description="Low complexity" evidence="4">
    <location>
        <begin position="314"/>
        <end position="331"/>
    </location>
</feature>
<dbReference type="GO" id="GO:0003700">
    <property type="term" value="F:DNA-binding transcription factor activity"/>
    <property type="evidence" value="ECO:0007669"/>
    <property type="project" value="TreeGrafter"/>
</dbReference>
<feature type="compositionally biased region" description="Polar residues" evidence="4">
    <location>
        <begin position="334"/>
        <end position="348"/>
    </location>
</feature>
<proteinExistence type="predicted"/>
<keyword evidence="1" id="KW-0238">DNA-binding</keyword>
<evidence type="ECO:0000256" key="3">
    <source>
        <dbReference type="SAM" id="Coils"/>
    </source>
</evidence>
<dbReference type="InterPro" id="IPR011598">
    <property type="entry name" value="bHLH_dom"/>
</dbReference>
<dbReference type="Gene3D" id="4.10.280.10">
    <property type="entry name" value="Helix-loop-helix DNA-binding domain"/>
    <property type="match status" value="1"/>
</dbReference>
<dbReference type="EMBL" id="JAPDMZ010000008">
    <property type="protein sequence ID" value="KAK0557076.1"/>
    <property type="molecule type" value="Genomic_DNA"/>
</dbReference>
<dbReference type="SMART" id="SM00353">
    <property type="entry name" value="HLH"/>
    <property type="match status" value="1"/>
</dbReference>
<feature type="coiled-coil region" evidence="3">
    <location>
        <begin position="256"/>
        <end position="283"/>
    </location>
</feature>
<feature type="compositionally biased region" description="Basic and acidic residues" evidence="4">
    <location>
        <begin position="199"/>
        <end position="222"/>
    </location>
</feature>
<gene>
    <name evidence="6" type="ORF">OC846_000723</name>
</gene>
<feature type="region of interest" description="Disordered" evidence="4">
    <location>
        <begin position="139"/>
        <end position="225"/>
    </location>
</feature>
<dbReference type="GO" id="GO:0046983">
    <property type="term" value="F:protein dimerization activity"/>
    <property type="evidence" value="ECO:0007669"/>
    <property type="project" value="InterPro"/>
</dbReference>
<feature type="compositionally biased region" description="Basic and acidic residues" evidence="4">
    <location>
        <begin position="18"/>
        <end position="28"/>
    </location>
</feature>
<feature type="compositionally biased region" description="Polar residues" evidence="4">
    <location>
        <begin position="139"/>
        <end position="150"/>
    </location>
</feature>
<comment type="caution">
    <text evidence="6">The sequence shown here is derived from an EMBL/GenBank/DDBJ whole genome shotgun (WGS) entry which is preliminary data.</text>
</comment>
<reference evidence="6" key="1">
    <citation type="journal article" date="2023" name="PhytoFront">
        <title>Draft Genome Resources of Seven Strains of Tilletia horrida, Causal Agent of Kernel Smut of Rice.</title>
        <authorList>
            <person name="Khanal S."/>
            <person name="Antony Babu S."/>
            <person name="Zhou X.G."/>
        </authorList>
    </citation>
    <scope>NUCLEOTIDE SEQUENCE</scope>
    <source>
        <strain evidence="6">TX6</strain>
    </source>
</reference>
<keyword evidence="3" id="KW-0175">Coiled coil</keyword>
<evidence type="ECO:0000313" key="6">
    <source>
        <dbReference type="EMBL" id="KAK0557076.1"/>
    </source>
</evidence>